<feature type="domain" description="XdhC- CoxI" evidence="2">
    <location>
        <begin position="2"/>
        <end position="67"/>
    </location>
</feature>
<dbReference type="AlphaFoldDB" id="D6AFS4"/>
<name>D6AFS4_STRFL</name>
<evidence type="ECO:0000259" key="2">
    <source>
        <dbReference type="Pfam" id="PF02625"/>
    </source>
</evidence>
<proteinExistence type="predicted"/>
<evidence type="ECO:0000313" key="3">
    <source>
        <dbReference type="EMBL" id="EFE72784.2"/>
    </source>
</evidence>
<feature type="compositionally biased region" description="Low complexity" evidence="1">
    <location>
        <begin position="90"/>
        <end position="99"/>
    </location>
</feature>
<dbReference type="PANTHER" id="PTHR30388:SF4">
    <property type="entry name" value="MOLYBDENUM COFACTOR INSERTION CHAPERONE PAOD"/>
    <property type="match status" value="1"/>
</dbReference>
<evidence type="ECO:0000313" key="4">
    <source>
        <dbReference type="Proteomes" id="UP000003986"/>
    </source>
</evidence>
<dbReference type="InterPro" id="IPR003777">
    <property type="entry name" value="XdhC_CoxI"/>
</dbReference>
<protein>
    <recommendedName>
        <fullName evidence="2">XdhC- CoxI domain-containing protein</fullName>
    </recommendedName>
</protein>
<dbReference type="PANTHER" id="PTHR30388">
    <property type="entry name" value="ALDEHYDE OXIDOREDUCTASE MOLYBDENUM COFACTOR ASSEMBLY PROTEIN"/>
    <property type="match status" value="1"/>
</dbReference>
<accession>D6AFS4</accession>
<reference evidence="4" key="1">
    <citation type="submission" date="2008-10" db="EMBL/GenBank/DDBJ databases">
        <authorList>
            <person name="Molnar K."/>
        </authorList>
    </citation>
    <scope>NUCLEOTIDE SEQUENCE [LARGE SCALE GENOMIC DNA]</scope>
    <source>
        <strain evidence="4">NRRL 15998</strain>
    </source>
</reference>
<dbReference type="EMBL" id="DS999644">
    <property type="protein sequence ID" value="EFE72784.2"/>
    <property type="molecule type" value="Genomic_DNA"/>
</dbReference>
<feature type="compositionally biased region" description="Basic residues" evidence="1">
    <location>
        <begin position="74"/>
        <end position="89"/>
    </location>
</feature>
<organism evidence="3 4">
    <name type="scientific">Streptomyces filamentosus NRRL 15998</name>
    <dbReference type="NCBI Taxonomy" id="457431"/>
    <lineage>
        <taxon>Bacteria</taxon>
        <taxon>Bacillati</taxon>
        <taxon>Actinomycetota</taxon>
        <taxon>Actinomycetes</taxon>
        <taxon>Kitasatosporales</taxon>
        <taxon>Streptomycetaceae</taxon>
        <taxon>Streptomyces</taxon>
    </lineage>
</organism>
<dbReference type="Proteomes" id="UP000003986">
    <property type="component" value="Unassembled WGS sequence"/>
</dbReference>
<feature type="region of interest" description="Disordered" evidence="1">
    <location>
        <begin position="74"/>
        <end position="117"/>
    </location>
</feature>
<sequence length="142" mass="14615">MAEGREFAVPTVVSVGGSAPRGPGAALAVDSEGTAIGSVSGGCVEGAVYELCEQALASGESVRMRFGLQRRGRLRRRPDLRRRAGHHGHAGTVRLTRAGGAAGRAGPGRQVPGPPGTVCDAWPVFATPARFPAAARGRPRRP</sequence>
<dbReference type="Pfam" id="PF02625">
    <property type="entry name" value="XdhC_CoxI"/>
    <property type="match status" value="1"/>
</dbReference>
<gene>
    <name evidence="3" type="ORF">SSGG_00150</name>
</gene>
<reference evidence="4" key="2">
    <citation type="submission" date="2008-12" db="EMBL/GenBank/DDBJ databases">
        <title>Annotation of Streptomyces roseosporus strain NRRL 15998.</title>
        <authorList>
            <consortium name="The Broad Institute Genome Sequencing Platform"/>
            <consortium name="Broad Institute Microbial Sequencing Center"/>
            <person name="Fischbach M."/>
            <person name="Ward D."/>
            <person name="Young S."/>
            <person name="Kodira C.D."/>
            <person name="Zeng Q."/>
            <person name="Koehrsen M."/>
            <person name="Godfrey P."/>
            <person name="Alvarado L."/>
            <person name="Berlin A.M."/>
            <person name="Borenstein D."/>
            <person name="Chen Z."/>
            <person name="Engels R."/>
            <person name="Freedman E."/>
            <person name="Gellesch M."/>
            <person name="Goldberg J."/>
            <person name="Griggs A."/>
            <person name="Gujja S."/>
            <person name="Heiman D.I."/>
            <person name="Hepburn T.A."/>
            <person name="Howarth C."/>
            <person name="Jen D."/>
            <person name="Larson L."/>
            <person name="Lewis B."/>
            <person name="Mehta T."/>
            <person name="Park D."/>
            <person name="Pearson M."/>
            <person name="Roberts A."/>
            <person name="Saif S."/>
            <person name="Shea T.D."/>
            <person name="Shenoy N."/>
            <person name="Sisk P."/>
            <person name="Stolte C."/>
            <person name="Sykes S.N."/>
            <person name="Walk T."/>
            <person name="White J."/>
            <person name="Yandava C."/>
            <person name="Straight P."/>
            <person name="Clardy J."/>
            <person name="Hung D."/>
            <person name="Kolter R."/>
            <person name="Mekalanos J."/>
            <person name="Walker S."/>
            <person name="Walsh C.T."/>
            <person name="Wieland B.L.C."/>
            <person name="Ilzarbe M."/>
            <person name="Galagan J."/>
            <person name="Nusbaum C."/>
            <person name="Birren B."/>
        </authorList>
    </citation>
    <scope>NUCLEOTIDE SEQUENCE [LARGE SCALE GENOMIC DNA]</scope>
    <source>
        <strain evidence="4">NRRL 15998</strain>
    </source>
</reference>
<evidence type="ECO:0000256" key="1">
    <source>
        <dbReference type="SAM" id="MobiDB-lite"/>
    </source>
</evidence>
<dbReference type="InterPro" id="IPR052698">
    <property type="entry name" value="MoCofactor_Util/Proc"/>
</dbReference>